<evidence type="ECO:0000256" key="2">
    <source>
        <dbReference type="ARBA" id="ARBA00008791"/>
    </source>
</evidence>
<dbReference type="InterPro" id="IPR011701">
    <property type="entry name" value="MFS"/>
</dbReference>
<dbReference type="RefSeq" id="WP_344812096.1">
    <property type="nucleotide sequence ID" value="NZ_BAAAYX010000004.1"/>
</dbReference>
<reference evidence="11" key="1">
    <citation type="journal article" date="2019" name="Int. J. Syst. Evol. Microbiol.">
        <title>The Global Catalogue of Microorganisms (GCM) 10K type strain sequencing project: providing services to taxonomists for standard genome sequencing and annotation.</title>
        <authorList>
            <consortium name="The Broad Institute Genomics Platform"/>
            <consortium name="The Broad Institute Genome Sequencing Center for Infectious Disease"/>
            <person name="Wu L."/>
            <person name="Ma J."/>
        </authorList>
    </citation>
    <scope>NUCLEOTIDE SEQUENCE [LARGE SCALE GENOMIC DNA]</scope>
    <source>
        <strain evidence="11">JCM 16548</strain>
    </source>
</reference>
<dbReference type="Proteomes" id="UP001500051">
    <property type="component" value="Unassembled WGS sequence"/>
</dbReference>
<dbReference type="InterPro" id="IPR036259">
    <property type="entry name" value="MFS_trans_sf"/>
</dbReference>
<dbReference type="InterPro" id="IPR006016">
    <property type="entry name" value="UspA"/>
</dbReference>
<comment type="similarity">
    <text evidence="2">Belongs to the universal stress protein A family.</text>
</comment>
<evidence type="ECO:0000256" key="1">
    <source>
        <dbReference type="ARBA" id="ARBA00004141"/>
    </source>
</evidence>
<gene>
    <name evidence="10" type="ORF">GCM10022204_19120</name>
</gene>
<comment type="subcellular location">
    <subcellularLocation>
        <location evidence="1">Membrane</location>
        <topology evidence="1">Multi-pass membrane protein</topology>
    </subcellularLocation>
</comment>
<feature type="transmembrane region" description="Helical" evidence="8">
    <location>
        <begin position="98"/>
        <end position="127"/>
    </location>
</feature>
<evidence type="ECO:0000256" key="6">
    <source>
        <dbReference type="ARBA" id="ARBA00023136"/>
    </source>
</evidence>
<evidence type="ECO:0000259" key="9">
    <source>
        <dbReference type="Pfam" id="PF00582"/>
    </source>
</evidence>
<dbReference type="Gene3D" id="1.20.1250.20">
    <property type="entry name" value="MFS general substrate transporter like domains"/>
    <property type="match status" value="1"/>
</dbReference>
<dbReference type="PANTHER" id="PTHR19432">
    <property type="entry name" value="SUGAR TRANSPORTER"/>
    <property type="match status" value="1"/>
</dbReference>
<feature type="compositionally biased region" description="Low complexity" evidence="7">
    <location>
        <begin position="619"/>
        <end position="635"/>
    </location>
</feature>
<dbReference type="PRINTS" id="PR01438">
    <property type="entry name" value="UNVRSLSTRESS"/>
</dbReference>
<keyword evidence="4 8" id="KW-0812">Transmembrane</keyword>
<keyword evidence="11" id="KW-1185">Reference proteome</keyword>
<feature type="region of interest" description="Disordered" evidence="7">
    <location>
        <begin position="614"/>
        <end position="635"/>
    </location>
</feature>
<dbReference type="PANTHER" id="PTHR19432:SF35">
    <property type="entry name" value="SOLUTE CARRIER FAMILY 45 MEMBER 3 ISOFORM X1"/>
    <property type="match status" value="1"/>
</dbReference>
<dbReference type="SUPFAM" id="SSF103473">
    <property type="entry name" value="MFS general substrate transporter"/>
    <property type="match status" value="1"/>
</dbReference>
<protein>
    <recommendedName>
        <fullName evidence="9">UspA domain-containing protein</fullName>
    </recommendedName>
</protein>
<evidence type="ECO:0000256" key="7">
    <source>
        <dbReference type="SAM" id="MobiDB-lite"/>
    </source>
</evidence>
<keyword evidence="6 8" id="KW-0472">Membrane</keyword>
<organism evidence="10 11">
    <name type="scientific">Microlunatus aurantiacus</name>
    <dbReference type="NCBI Taxonomy" id="446786"/>
    <lineage>
        <taxon>Bacteria</taxon>
        <taxon>Bacillati</taxon>
        <taxon>Actinomycetota</taxon>
        <taxon>Actinomycetes</taxon>
        <taxon>Propionibacteriales</taxon>
        <taxon>Propionibacteriaceae</taxon>
        <taxon>Microlunatus</taxon>
    </lineage>
</organism>
<evidence type="ECO:0000256" key="5">
    <source>
        <dbReference type="ARBA" id="ARBA00022989"/>
    </source>
</evidence>
<feature type="transmembrane region" description="Helical" evidence="8">
    <location>
        <begin position="155"/>
        <end position="176"/>
    </location>
</feature>
<dbReference type="EMBL" id="BAAAYX010000004">
    <property type="protein sequence ID" value="GAA3702259.1"/>
    <property type="molecule type" value="Genomic_DNA"/>
</dbReference>
<keyword evidence="5 8" id="KW-1133">Transmembrane helix</keyword>
<dbReference type="Gene3D" id="3.40.50.620">
    <property type="entry name" value="HUPs"/>
    <property type="match status" value="1"/>
</dbReference>
<feature type="transmembrane region" description="Helical" evidence="8">
    <location>
        <begin position="352"/>
        <end position="373"/>
    </location>
</feature>
<feature type="transmembrane region" description="Helical" evidence="8">
    <location>
        <begin position="255"/>
        <end position="274"/>
    </location>
</feature>
<dbReference type="Pfam" id="PF07690">
    <property type="entry name" value="MFS_1"/>
    <property type="match status" value="1"/>
</dbReference>
<name>A0ABP7D8B0_9ACTN</name>
<feature type="domain" description="UspA" evidence="9">
    <location>
        <begin position="461"/>
        <end position="602"/>
    </location>
</feature>
<feature type="transmembrane region" description="Helical" evidence="8">
    <location>
        <begin position="294"/>
        <end position="316"/>
    </location>
</feature>
<feature type="transmembrane region" description="Helical" evidence="8">
    <location>
        <begin position="328"/>
        <end position="346"/>
    </location>
</feature>
<evidence type="ECO:0000313" key="10">
    <source>
        <dbReference type="EMBL" id="GAA3702259.1"/>
    </source>
</evidence>
<dbReference type="CDD" id="cd00293">
    <property type="entry name" value="USP-like"/>
    <property type="match status" value="1"/>
</dbReference>
<feature type="transmembrane region" description="Helical" evidence="8">
    <location>
        <begin position="420"/>
        <end position="438"/>
    </location>
</feature>
<comment type="caution">
    <text evidence="10">The sequence shown here is derived from an EMBL/GenBank/DDBJ whole genome shotgun (WGS) entry which is preliminary data.</text>
</comment>
<accession>A0ABP7D8B0</accession>
<keyword evidence="3" id="KW-0813">Transport</keyword>
<proteinExistence type="inferred from homology"/>
<dbReference type="InterPro" id="IPR014729">
    <property type="entry name" value="Rossmann-like_a/b/a_fold"/>
</dbReference>
<feature type="transmembrane region" description="Helical" evidence="8">
    <location>
        <begin position="188"/>
        <end position="212"/>
    </location>
</feature>
<sequence>MAVTAPEVESTRDDERRPLMTTGNMAWMNLGFFGVQFSFGLTQSAVNPIFLFLGAEAHSLPILNIAGPITGLLIQPFIGAMSDKTWSDRWGRRKPYILGGGLVMIAILFLFPLVTALWMAVICLWLVDAGNNTAMEPYRALISDRLRKIQIPKGFLIQSMFTGAGAVLANISLFIFQKIFPGSAEGAVPTWVFVVFWFGAVCAIVTVGLAMLRTKEITPTDEELAHIRSQSKGPRATIGEIAQAVKVMPIGMHKIGLAFLFQWYAMFIYWQFVSVSIAESVWNAAPDSPGYEQAAGWVGLMNGTYNFVTMLSALFLLPLCQRFGGKRVHAGTLALAGVSLAVLSQIDNQYLTLVPMIGLGICWASMVGVPYLMVASMVPRERTGVYMGILNMMIVVPMLIQTLTFGWIFENPLGSQGTNAILLAGGLLGCAALAMLWVNTPHGDEESRVMPLSGRREITVYDRVVVGSDGSPSALYAVSRAHEIAAAAEARIVVVAAFESDGESAGVDPPDGGDGRKLLYGLSAARAAMHRTVVQLTSDRIRDIEQVIVPGRPAEALLRVASQSPATLIVVGNRGLGATEGEVLGSVPREIVQKANCDVTIIQTSALGEELMAGDQVPGGASRLDGSSGSGRSSS</sequence>
<dbReference type="SUPFAM" id="SSF52402">
    <property type="entry name" value="Adenine nucleotide alpha hydrolases-like"/>
    <property type="match status" value="1"/>
</dbReference>
<feature type="transmembrane region" description="Helical" evidence="8">
    <location>
        <begin position="26"/>
        <end position="53"/>
    </location>
</feature>
<evidence type="ECO:0000256" key="4">
    <source>
        <dbReference type="ARBA" id="ARBA00022692"/>
    </source>
</evidence>
<evidence type="ECO:0000256" key="8">
    <source>
        <dbReference type="SAM" id="Phobius"/>
    </source>
</evidence>
<feature type="transmembrane region" description="Helical" evidence="8">
    <location>
        <begin position="385"/>
        <end position="408"/>
    </location>
</feature>
<feature type="transmembrane region" description="Helical" evidence="8">
    <location>
        <begin position="60"/>
        <end position="78"/>
    </location>
</feature>
<dbReference type="InterPro" id="IPR006015">
    <property type="entry name" value="Universal_stress_UspA"/>
</dbReference>
<dbReference type="Pfam" id="PF00582">
    <property type="entry name" value="Usp"/>
    <property type="match status" value="1"/>
</dbReference>
<evidence type="ECO:0000313" key="11">
    <source>
        <dbReference type="Proteomes" id="UP001500051"/>
    </source>
</evidence>
<evidence type="ECO:0000256" key="3">
    <source>
        <dbReference type="ARBA" id="ARBA00022448"/>
    </source>
</evidence>